<protein>
    <submittedName>
        <fullName evidence="1">Uncharacterized protein</fullName>
    </submittedName>
</protein>
<evidence type="ECO:0000313" key="2">
    <source>
        <dbReference type="Proteomes" id="UP001140076"/>
    </source>
</evidence>
<name>A0A9X3SG02_9ACTN</name>
<evidence type="ECO:0000313" key="1">
    <source>
        <dbReference type="EMBL" id="MDA0567403.1"/>
    </source>
</evidence>
<keyword evidence="2" id="KW-1185">Reference proteome</keyword>
<dbReference type="Proteomes" id="UP001140076">
    <property type="component" value="Unassembled WGS sequence"/>
</dbReference>
<reference evidence="1" key="1">
    <citation type="submission" date="2021-10" db="EMBL/GenBank/DDBJ databases">
        <title>Streptomonospora sp. nov., isolated from mangrove soil.</title>
        <authorList>
            <person name="Chen X."/>
            <person name="Ge X."/>
            <person name="Liu W."/>
        </authorList>
    </citation>
    <scope>NUCLEOTIDE SEQUENCE</scope>
    <source>
        <strain evidence="1">S1-112</strain>
    </source>
</reference>
<gene>
    <name evidence="1" type="ORF">LG943_24215</name>
</gene>
<proteinExistence type="predicted"/>
<dbReference type="EMBL" id="JAJAQC010000056">
    <property type="protein sequence ID" value="MDA0567403.1"/>
    <property type="molecule type" value="Genomic_DNA"/>
</dbReference>
<comment type="caution">
    <text evidence="1">The sequence shown here is derived from an EMBL/GenBank/DDBJ whole genome shotgun (WGS) entry which is preliminary data.</text>
</comment>
<sequence length="240" mass="24985">MLPLLMGALGVAVVALAVVLVLQFVSGGSAPENPVPTAYETQDTGDEILATREADSRPLSENEIFEDSQEIDSRSQDVTFTLAASGLTEDCASAVWGEEVAAALAEADCTQAARAGYTSGDYLGAAVMFNLRDQEAAQAVATALKPPKDPEAEPSGFITVPGADGELADLGAGYSAAEATVSGHYLTVTWVQSADSTDPAERESLVSPLIALSGFRDPLYNRVVQLETLQESQTTTTPVA</sequence>
<dbReference type="AlphaFoldDB" id="A0A9X3SG02"/>
<organism evidence="1 2">
    <name type="scientific">Streptomonospora mangrovi</name>
    <dbReference type="NCBI Taxonomy" id="2883123"/>
    <lineage>
        <taxon>Bacteria</taxon>
        <taxon>Bacillati</taxon>
        <taxon>Actinomycetota</taxon>
        <taxon>Actinomycetes</taxon>
        <taxon>Streptosporangiales</taxon>
        <taxon>Nocardiopsidaceae</taxon>
        <taxon>Streptomonospora</taxon>
    </lineage>
</organism>
<dbReference type="RefSeq" id="WP_270074650.1">
    <property type="nucleotide sequence ID" value="NZ_JAJAQC010000056.1"/>
</dbReference>
<accession>A0A9X3SG02</accession>